<keyword evidence="5" id="KW-1185">Reference proteome</keyword>
<dbReference type="EMBL" id="PDEV01000001">
    <property type="protein sequence ID" value="PEN17318.1"/>
    <property type="molecule type" value="Genomic_DNA"/>
</dbReference>
<keyword evidence="1 4" id="KW-0812">Transmembrane</keyword>
<protein>
    <submittedName>
        <fullName evidence="2">PGPGW domain-containing protein</fullName>
    </submittedName>
    <submittedName>
        <fullName evidence="3">TIGR02611 family protein</fullName>
    </submittedName>
    <submittedName>
        <fullName evidence="4">Transmembrane protein (PGPGW)</fullName>
    </submittedName>
</protein>
<dbReference type="Pfam" id="PF09656">
    <property type="entry name" value="PGPGW"/>
    <property type="match status" value="1"/>
</dbReference>
<evidence type="ECO:0000313" key="4">
    <source>
        <dbReference type="EMBL" id="VEJ30140.1"/>
    </source>
</evidence>
<reference evidence="2" key="3">
    <citation type="submission" date="2020-04" db="EMBL/GenBank/DDBJ databases">
        <title>Deep metagenomics examines the oral microbiome during advanced dental caries in children, revealing novel taxa and co-occurrences with host molecules.</title>
        <authorList>
            <person name="Baker J.L."/>
            <person name="Morton J.T."/>
            <person name="Dinis M."/>
            <person name="Alvarez R."/>
            <person name="Tran N.C."/>
            <person name="Knight R."/>
            <person name="Edlund A."/>
        </authorList>
    </citation>
    <scope>NUCLEOTIDE SEQUENCE</scope>
    <source>
        <strain evidence="2">JCVI_47_bin.4</strain>
    </source>
</reference>
<accession>A0A2A8D9Q0</accession>
<dbReference type="EMBL" id="JABZXJ010000016">
    <property type="protein sequence ID" value="MBF1649467.1"/>
    <property type="molecule type" value="Genomic_DNA"/>
</dbReference>
<feature type="transmembrane region" description="Helical" evidence="1">
    <location>
        <begin position="36"/>
        <end position="57"/>
    </location>
</feature>
<evidence type="ECO:0000313" key="3">
    <source>
        <dbReference type="EMBL" id="PEN17318.1"/>
    </source>
</evidence>
<dbReference type="AlphaFoldDB" id="A0A2A8D9Q0"/>
<evidence type="ECO:0000256" key="1">
    <source>
        <dbReference type="SAM" id="Phobius"/>
    </source>
</evidence>
<name>A0A2A8D9Q0_9MICC</name>
<reference evidence="4 6" key="2">
    <citation type="submission" date="2018-12" db="EMBL/GenBank/DDBJ databases">
        <authorList>
            <consortium name="Pathogen Informatics"/>
        </authorList>
    </citation>
    <scope>NUCLEOTIDE SEQUENCE [LARGE SCALE GENOMIC DNA]</scope>
    <source>
        <strain evidence="4 6">NCTC10918</strain>
    </source>
</reference>
<dbReference type="STRING" id="762948.HMPREF0733_10375"/>
<reference evidence="3" key="1">
    <citation type="submission" date="2017-10" db="EMBL/GenBank/DDBJ databases">
        <title>Kefir isolates.</title>
        <authorList>
            <person name="Kim Y."/>
            <person name="Blasche S."/>
        </authorList>
    </citation>
    <scope>NUCLEOTIDE SEQUENCE [LARGE SCALE GENOMIC DNA]</scope>
    <source>
        <strain evidence="3">OG2-2</strain>
    </source>
</reference>
<gene>
    <name evidence="3" type="ORF">CRM92_04725</name>
    <name evidence="2" type="ORF">HXO56_05145</name>
    <name evidence="4" type="ORF">NCTC10918_01413</name>
</gene>
<dbReference type="EMBL" id="LR134521">
    <property type="protein sequence ID" value="VEJ30140.1"/>
    <property type="molecule type" value="Genomic_DNA"/>
</dbReference>
<organism evidence="3 5">
    <name type="scientific">Rothia dentocariosa</name>
    <dbReference type="NCBI Taxonomy" id="2047"/>
    <lineage>
        <taxon>Bacteria</taxon>
        <taxon>Bacillati</taxon>
        <taxon>Actinomycetota</taxon>
        <taxon>Actinomycetes</taxon>
        <taxon>Micrococcales</taxon>
        <taxon>Micrococcaceae</taxon>
        <taxon>Rothia</taxon>
    </lineage>
</organism>
<keyword evidence="1" id="KW-0472">Membrane</keyword>
<keyword evidence="1" id="KW-1133">Transmembrane helix</keyword>
<evidence type="ECO:0000313" key="6">
    <source>
        <dbReference type="Proteomes" id="UP000270988"/>
    </source>
</evidence>
<feature type="transmembrane region" description="Helical" evidence="1">
    <location>
        <begin position="63"/>
        <end position="80"/>
    </location>
</feature>
<dbReference type="InterPro" id="IPR019099">
    <property type="entry name" value="Uncharacterised_PGPGW_TM"/>
</dbReference>
<sequence>MKTLEDEVTESETSKFHLWLEKKKARMHAHPVLKHLYKPLVIAVGGFCFIAGLIMLVTPGPGWLFIFIGLGIWGTEFAWAHRLNQRLKKLVISLWHRYVAWREKRKAQKAARKV</sequence>
<evidence type="ECO:0000313" key="2">
    <source>
        <dbReference type="EMBL" id="MBF1649467.1"/>
    </source>
</evidence>
<evidence type="ECO:0000313" key="5">
    <source>
        <dbReference type="Proteomes" id="UP000219947"/>
    </source>
</evidence>
<proteinExistence type="predicted"/>
<dbReference type="Proteomes" id="UP000219947">
    <property type="component" value="Unassembled WGS sequence"/>
</dbReference>
<dbReference type="Proteomes" id="UP000270988">
    <property type="component" value="Chromosome"/>
</dbReference>
<dbReference type="RefSeq" id="WP_048778376.1">
    <property type="nucleotide sequence ID" value="NZ_CAUOPE010000020.1"/>
</dbReference>
<dbReference type="Proteomes" id="UP000769484">
    <property type="component" value="Unassembled WGS sequence"/>
</dbReference>